<sequence>MTKKPAPTIRSVAADAGVSVATVSAVINGTRYVSQEATSRVQDAIARSGYRPNRLARGLSTHRTQTVGVVMPTILSPIAPLLFKSAAEVLHEHGFSVLFSNTELQASLEEQALELMADSQVDGILVVPTGERLDAVKLFTDAGKPVVLLLHGAQGAPGCDVIRSGNFKGAFDAAGHLVAQGARRIAVLALPAVSESERERMNGFRSGLLSAGLDLDESLVRVGLPSESGASEGHGYDETRALMALRTPPEAIFAMNQYMAIGALSALKDLGVQVPGEVMVVGYDDLIWTRHLEPGLSVIAQQPEVIGRLGASRLIQRLAEQGPPPPPESVTVDTRLLVRASSDRQLPTTTKQEI</sequence>
<dbReference type="InterPro" id="IPR010982">
    <property type="entry name" value="Lambda_DNA-bd_dom_sf"/>
</dbReference>
<dbReference type="PANTHER" id="PTHR30146:SF148">
    <property type="entry name" value="HTH-TYPE TRANSCRIPTIONAL REPRESSOR PURR-RELATED"/>
    <property type="match status" value="1"/>
</dbReference>
<dbReference type="SUPFAM" id="SSF47413">
    <property type="entry name" value="lambda repressor-like DNA-binding domains"/>
    <property type="match status" value="1"/>
</dbReference>
<dbReference type="SMART" id="SM00354">
    <property type="entry name" value="HTH_LACI"/>
    <property type="match status" value="1"/>
</dbReference>
<gene>
    <name evidence="6" type="ORF">BJZ21_003525</name>
</gene>
<dbReference type="CDD" id="cd06267">
    <property type="entry name" value="PBP1_LacI_sugar_binding-like"/>
    <property type="match status" value="1"/>
</dbReference>
<evidence type="ECO:0000256" key="1">
    <source>
        <dbReference type="ARBA" id="ARBA00022491"/>
    </source>
</evidence>
<dbReference type="GO" id="GO:0000976">
    <property type="term" value="F:transcription cis-regulatory region binding"/>
    <property type="evidence" value="ECO:0007669"/>
    <property type="project" value="TreeGrafter"/>
</dbReference>
<dbReference type="Gene3D" id="3.40.50.2300">
    <property type="match status" value="2"/>
</dbReference>
<accession>A0A7Y9E9F1</accession>
<evidence type="ECO:0000313" key="6">
    <source>
        <dbReference type="EMBL" id="NYD43442.1"/>
    </source>
</evidence>
<dbReference type="AlphaFoldDB" id="A0A7Y9E9F1"/>
<evidence type="ECO:0000256" key="2">
    <source>
        <dbReference type="ARBA" id="ARBA00023015"/>
    </source>
</evidence>
<organism evidence="6 7">
    <name type="scientific">Nocardioides panaciterrulae</name>
    <dbReference type="NCBI Taxonomy" id="661492"/>
    <lineage>
        <taxon>Bacteria</taxon>
        <taxon>Bacillati</taxon>
        <taxon>Actinomycetota</taxon>
        <taxon>Actinomycetes</taxon>
        <taxon>Propionibacteriales</taxon>
        <taxon>Nocardioidaceae</taxon>
        <taxon>Nocardioides</taxon>
    </lineage>
</organism>
<protein>
    <submittedName>
        <fullName evidence="6">LacI family transcriptional regulator</fullName>
    </submittedName>
</protein>
<dbReference type="PROSITE" id="PS50932">
    <property type="entry name" value="HTH_LACI_2"/>
    <property type="match status" value="1"/>
</dbReference>
<evidence type="ECO:0000313" key="7">
    <source>
        <dbReference type="Proteomes" id="UP000535511"/>
    </source>
</evidence>
<proteinExistence type="predicted"/>
<dbReference type="Pfam" id="PF00356">
    <property type="entry name" value="LacI"/>
    <property type="match status" value="1"/>
</dbReference>
<reference evidence="6 7" key="1">
    <citation type="submission" date="2020-07" db="EMBL/GenBank/DDBJ databases">
        <title>Sequencing the genomes of 1000 actinobacteria strains.</title>
        <authorList>
            <person name="Klenk H.-P."/>
        </authorList>
    </citation>
    <scope>NUCLEOTIDE SEQUENCE [LARGE SCALE GENOMIC DNA]</scope>
    <source>
        <strain evidence="6 7">DSM 21350</strain>
    </source>
</reference>
<dbReference type="GO" id="GO:0003700">
    <property type="term" value="F:DNA-binding transcription factor activity"/>
    <property type="evidence" value="ECO:0007669"/>
    <property type="project" value="TreeGrafter"/>
</dbReference>
<dbReference type="Gene3D" id="1.10.260.40">
    <property type="entry name" value="lambda repressor-like DNA-binding domains"/>
    <property type="match status" value="1"/>
</dbReference>
<dbReference type="CDD" id="cd01392">
    <property type="entry name" value="HTH_LacI"/>
    <property type="match status" value="1"/>
</dbReference>
<keyword evidence="2" id="KW-0805">Transcription regulation</keyword>
<dbReference type="EMBL" id="JACCBG010000001">
    <property type="protein sequence ID" value="NYD43442.1"/>
    <property type="molecule type" value="Genomic_DNA"/>
</dbReference>
<keyword evidence="1" id="KW-0678">Repressor</keyword>
<feature type="domain" description="HTH lacI-type" evidence="5">
    <location>
        <begin position="7"/>
        <end position="61"/>
    </location>
</feature>
<evidence type="ECO:0000256" key="4">
    <source>
        <dbReference type="ARBA" id="ARBA00023163"/>
    </source>
</evidence>
<keyword evidence="4" id="KW-0804">Transcription</keyword>
<dbReference type="InterPro" id="IPR028082">
    <property type="entry name" value="Peripla_BP_I"/>
</dbReference>
<name>A0A7Y9E9F1_9ACTN</name>
<dbReference type="SUPFAM" id="SSF53822">
    <property type="entry name" value="Periplasmic binding protein-like I"/>
    <property type="match status" value="1"/>
</dbReference>
<evidence type="ECO:0000259" key="5">
    <source>
        <dbReference type="PROSITE" id="PS50932"/>
    </source>
</evidence>
<comment type="caution">
    <text evidence="6">The sequence shown here is derived from an EMBL/GenBank/DDBJ whole genome shotgun (WGS) entry which is preliminary data.</text>
</comment>
<dbReference type="PANTHER" id="PTHR30146">
    <property type="entry name" value="LACI-RELATED TRANSCRIPTIONAL REPRESSOR"/>
    <property type="match status" value="1"/>
</dbReference>
<dbReference type="Pfam" id="PF13377">
    <property type="entry name" value="Peripla_BP_3"/>
    <property type="match status" value="1"/>
</dbReference>
<dbReference type="RefSeq" id="WP_179664978.1">
    <property type="nucleotide sequence ID" value="NZ_JACCBG010000001.1"/>
</dbReference>
<dbReference type="InterPro" id="IPR000843">
    <property type="entry name" value="HTH_LacI"/>
</dbReference>
<dbReference type="InterPro" id="IPR046335">
    <property type="entry name" value="LacI/GalR-like_sensor"/>
</dbReference>
<keyword evidence="7" id="KW-1185">Reference proteome</keyword>
<evidence type="ECO:0000256" key="3">
    <source>
        <dbReference type="ARBA" id="ARBA00023125"/>
    </source>
</evidence>
<keyword evidence="3" id="KW-0238">DNA-binding</keyword>
<dbReference type="Proteomes" id="UP000535511">
    <property type="component" value="Unassembled WGS sequence"/>
</dbReference>